<accession>C5BUB8</accession>
<organism evidence="7 8">
    <name type="scientific">Teredinibacter turnerae (strain ATCC 39867 / T7901)</name>
    <dbReference type="NCBI Taxonomy" id="377629"/>
    <lineage>
        <taxon>Bacteria</taxon>
        <taxon>Pseudomonadati</taxon>
        <taxon>Pseudomonadota</taxon>
        <taxon>Gammaproteobacteria</taxon>
        <taxon>Cellvibrionales</taxon>
        <taxon>Cellvibrionaceae</taxon>
        <taxon>Teredinibacter</taxon>
    </lineage>
</organism>
<protein>
    <recommendedName>
        <fullName evidence="2">isochorismatase</fullName>
        <ecNumber evidence="2">3.3.2.1</ecNumber>
    </recommendedName>
</protein>
<dbReference type="Pfam" id="PF00550">
    <property type="entry name" value="PP-binding"/>
    <property type="match status" value="1"/>
</dbReference>
<sequence length="292" mass="32942">MSIPQINSYPLPAASQLPTNRVNWPLDTSRAAVLVHDMQNYFARYYGDNNPLLEKVIENIALILNWARAQGLPIIYTAQPSEQPPAQRALLNDMWGPGLTDATPELQNIIPALAPQPGDTTLVKWRYSAFQRTHLQDLLQEGKRDQLIIVGIYAHIGCLTTALDAFMRDIKPFFIADAVADFTEDDHRMSLDYVAGRCGQVMSCGQVISTGTSDNPSLTRESLQQQLLTLIDETELDFDPDENLVDYGLDSVQVMQLIGEWKKHGLDFHFEELARQPTFNSWWQLIESKRAA</sequence>
<dbReference type="AlphaFoldDB" id="C5BUB8"/>
<gene>
    <name evidence="7" type="primary">dhbB</name>
    <name evidence="7" type="ordered locus">TERTU_4061</name>
</gene>
<dbReference type="STRING" id="377629.TERTU_4061"/>
<evidence type="ECO:0000256" key="1">
    <source>
        <dbReference type="ARBA" id="ARBA00004924"/>
    </source>
</evidence>
<evidence type="ECO:0000256" key="5">
    <source>
        <dbReference type="PIRSR" id="PIRSR001111-50"/>
    </source>
</evidence>
<keyword evidence="8" id="KW-1185">Reference proteome</keyword>
<evidence type="ECO:0000259" key="6">
    <source>
        <dbReference type="PROSITE" id="PS50075"/>
    </source>
</evidence>
<dbReference type="PANTHER" id="PTHR43540">
    <property type="entry name" value="PEROXYUREIDOACRYLATE/UREIDOACRYLATE AMIDOHYDROLASE-RELATED"/>
    <property type="match status" value="1"/>
</dbReference>
<comment type="cofactor">
    <cofactor evidence="5">
        <name>pantetheine 4'-phosphate</name>
        <dbReference type="ChEBI" id="CHEBI:47942"/>
    </cofactor>
    <text evidence="5">Binds 1 phosphopantetheine covalently.</text>
</comment>
<evidence type="ECO:0000313" key="8">
    <source>
        <dbReference type="Proteomes" id="UP000009080"/>
    </source>
</evidence>
<evidence type="ECO:0000313" key="7">
    <source>
        <dbReference type="EMBL" id="ACR10711.1"/>
    </source>
</evidence>
<dbReference type="Proteomes" id="UP000009080">
    <property type="component" value="Chromosome"/>
</dbReference>
<dbReference type="SUPFAM" id="SSF52499">
    <property type="entry name" value="Isochorismatase-like hydrolases"/>
    <property type="match status" value="1"/>
</dbReference>
<dbReference type="OrthoDB" id="5794853at2"/>
<dbReference type="InterPro" id="IPR050272">
    <property type="entry name" value="Isochorismatase-like_hydrls"/>
</dbReference>
<dbReference type="EMBL" id="CP001614">
    <property type="protein sequence ID" value="ACR10711.1"/>
    <property type="molecule type" value="Genomic_DNA"/>
</dbReference>
<dbReference type="HOGENOM" id="CLU_068979_2_0_6"/>
<dbReference type="InterPro" id="IPR009081">
    <property type="entry name" value="PP-bd_ACP"/>
</dbReference>
<dbReference type="InterPro" id="IPR000868">
    <property type="entry name" value="Isochorismatase-like_dom"/>
</dbReference>
<name>C5BUB8_TERTT</name>
<feature type="modified residue" description="O-(pantetheine 4'-phosphoryl)serine" evidence="5">
    <location>
        <position position="251"/>
    </location>
</feature>
<dbReference type="InterPro" id="IPR016291">
    <property type="entry name" value="Isochorismatase"/>
</dbReference>
<dbReference type="eggNOG" id="COG1535">
    <property type="taxonomic scope" value="Bacteria"/>
</dbReference>
<dbReference type="Pfam" id="PF00857">
    <property type="entry name" value="Isochorismatase"/>
    <property type="match status" value="1"/>
</dbReference>
<dbReference type="PRINTS" id="PR01398">
    <property type="entry name" value="ISCHRISMTASE"/>
</dbReference>
<dbReference type="PANTHER" id="PTHR43540:SF3">
    <property type="entry name" value="ENTEROBACTIN SYNTHASE COMPONENT B"/>
    <property type="match status" value="1"/>
</dbReference>
<evidence type="ECO:0000256" key="2">
    <source>
        <dbReference type="ARBA" id="ARBA00012100"/>
    </source>
</evidence>
<dbReference type="eggNOG" id="COG3433">
    <property type="taxonomic scope" value="Bacteria"/>
</dbReference>
<evidence type="ECO:0000256" key="4">
    <source>
        <dbReference type="ARBA" id="ARBA00048590"/>
    </source>
</evidence>
<dbReference type="Gene3D" id="3.40.50.850">
    <property type="entry name" value="Isochorismatase-like"/>
    <property type="match status" value="1"/>
</dbReference>
<proteinExistence type="predicted"/>
<keyword evidence="5" id="KW-0596">Phosphopantetheine</keyword>
<feature type="domain" description="Carrier" evidence="6">
    <location>
        <begin position="215"/>
        <end position="290"/>
    </location>
</feature>
<dbReference type="PIRSF" id="PIRSF001111">
    <property type="entry name" value="Isochorismatase"/>
    <property type="match status" value="1"/>
</dbReference>
<reference evidence="7 8" key="1">
    <citation type="journal article" date="2009" name="PLoS ONE">
        <title>The complete genome of Teredinibacter turnerae T7901: an intracellular endosymbiont of marine wood-boring bivalves (shipworms).</title>
        <authorList>
            <person name="Yang J.C."/>
            <person name="Madupu R."/>
            <person name="Durkin A.S."/>
            <person name="Ekborg N.A."/>
            <person name="Pedamallu C.S."/>
            <person name="Hostetler J.B."/>
            <person name="Radune D."/>
            <person name="Toms B.S."/>
            <person name="Henrissat B."/>
            <person name="Coutinho P.M."/>
            <person name="Schwarz S."/>
            <person name="Field L."/>
            <person name="Trindade-Silva A.E."/>
            <person name="Soares C.A.G."/>
            <person name="Elshahawi S."/>
            <person name="Hanora A."/>
            <person name="Schmidt E.W."/>
            <person name="Haygood M.G."/>
            <person name="Posfai J."/>
            <person name="Benner J."/>
            <person name="Madinger C."/>
            <person name="Nove J."/>
            <person name="Anton B."/>
            <person name="Chaudhary K."/>
            <person name="Foster J."/>
            <person name="Holman A."/>
            <person name="Kumar S."/>
            <person name="Lessard P.A."/>
            <person name="Luyten Y.A."/>
            <person name="Slatko B."/>
            <person name="Wood N."/>
            <person name="Wu B."/>
            <person name="Teplitski M."/>
            <person name="Mougous J.D."/>
            <person name="Ward N."/>
            <person name="Eisen J.A."/>
            <person name="Badger J.H."/>
            <person name="Distel D.L."/>
        </authorList>
    </citation>
    <scope>NUCLEOTIDE SEQUENCE [LARGE SCALE GENOMIC DNA]</scope>
    <source>
        <strain evidence="8">ATCC 39867 / T7901</strain>
    </source>
</reference>
<dbReference type="InterPro" id="IPR036736">
    <property type="entry name" value="ACP-like_sf"/>
</dbReference>
<evidence type="ECO:0000256" key="3">
    <source>
        <dbReference type="ARBA" id="ARBA00022801"/>
    </source>
</evidence>
<dbReference type="InterPro" id="IPR036380">
    <property type="entry name" value="Isochorismatase-like_sf"/>
</dbReference>
<dbReference type="PROSITE" id="PS50075">
    <property type="entry name" value="CARRIER"/>
    <property type="match status" value="1"/>
</dbReference>
<keyword evidence="5" id="KW-0597">Phosphoprotein</keyword>
<keyword evidence="3 7" id="KW-0378">Hydrolase</keyword>
<dbReference type="RefSeq" id="WP_015816823.1">
    <property type="nucleotide sequence ID" value="NC_012997.1"/>
</dbReference>
<comment type="catalytic activity">
    <reaction evidence="4">
        <text>isochorismate + H2O = (2S,3S)-2,3-dihydroxy-2,3-dihydrobenzoate + pyruvate</text>
        <dbReference type="Rhea" id="RHEA:11112"/>
        <dbReference type="ChEBI" id="CHEBI:15361"/>
        <dbReference type="ChEBI" id="CHEBI:15377"/>
        <dbReference type="ChEBI" id="CHEBI:29780"/>
        <dbReference type="ChEBI" id="CHEBI:58764"/>
        <dbReference type="EC" id="3.3.2.1"/>
    </reaction>
</comment>
<dbReference type="SUPFAM" id="SSF47336">
    <property type="entry name" value="ACP-like"/>
    <property type="match status" value="1"/>
</dbReference>
<dbReference type="Gene3D" id="1.10.1200.10">
    <property type="entry name" value="ACP-like"/>
    <property type="match status" value="1"/>
</dbReference>
<dbReference type="EC" id="3.3.2.1" evidence="2"/>
<dbReference type="GO" id="GO:0008908">
    <property type="term" value="F:isochorismatase activity"/>
    <property type="evidence" value="ECO:0007669"/>
    <property type="project" value="UniProtKB-EC"/>
</dbReference>
<comment type="pathway">
    <text evidence="1">Siderophore biosynthesis.</text>
</comment>
<dbReference type="KEGG" id="ttu:TERTU_4061"/>